<name>A0A848DA02_9EURY</name>
<accession>A0A848DA02</accession>
<dbReference type="InterPro" id="IPR027417">
    <property type="entry name" value="P-loop_NTPase"/>
</dbReference>
<evidence type="ECO:0000313" key="2">
    <source>
        <dbReference type="Proteomes" id="UP000606580"/>
    </source>
</evidence>
<reference evidence="1" key="1">
    <citation type="journal article" date="2020" name="MBio">
        <title>'Candidatus Ethanoperedens,' a Thermophilic Genus of Archaea Mediating the Anaerobic Oxidation of Ethane.</title>
        <authorList>
            <person name="Hahn C.J."/>
            <person name="Laso-Perez R."/>
            <person name="Vulcano F."/>
            <person name="Vaziourakis K.M."/>
            <person name="Stokke R."/>
            <person name="Steen I.H."/>
            <person name="Teske A."/>
            <person name="Boetius A."/>
            <person name="Liebeke M."/>
            <person name="Amann R."/>
            <person name="Knittel K."/>
            <person name="Wegener G."/>
        </authorList>
    </citation>
    <scope>NUCLEOTIDE SEQUENCE</scope>
    <source>
        <strain evidence="1">GoM-Arc1-LC-WB58</strain>
    </source>
</reference>
<evidence type="ECO:0000313" key="1">
    <source>
        <dbReference type="EMBL" id="NMG82962.1"/>
    </source>
</evidence>
<dbReference type="PIRSF" id="PIRSF015617">
    <property type="entry name" value="Adensltrnsf_CobA"/>
    <property type="match status" value="1"/>
</dbReference>
<dbReference type="InterPro" id="IPR003724">
    <property type="entry name" value="CblAdoTrfase_CobA"/>
</dbReference>
<dbReference type="PANTHER" id="PTHR46638">
    <property type="entry name" value="CORRINOID ADENOSYLTRANSFERASE"/>
    <property type="match status" value="1"/>
</dbReference>
<sequence length="181" mass="20518">MNRIYMAMNSAVEGKIIVYYGEGEGKTSASIGHAIRMLGHNKKVVIVQFMKGRQTTGEYQFLKHVDNIQVYLCGPPVFLDRESRKTHLKNAKEGLKIANRVLDEKQTDLLILDEILYAVKFGLLAEDDVLELLEKRGCTAIILSGRDPGDRIIEMADIVTHTEQIKYHWDKNSNATTMMGY</sequence>
<dbReference type="SUPFAM" id="SSF52540">
    <property type="entry name" value="P-loop containing nucleoside triphosphate hydrolases"/>
    <property type="match status" value="1"/>
</dbReference>
<dbReference type="Proteomes" id="UP000606580">
    <property type="component" value="Unassembled WGS sequence"/>
</dbReference>
<protein>
    <submittedName>
        <fullName evidence="1">Cob(I)yrinic acid a,c-diamide adenosyltransferase</fullName>
    </submittedName>
</protein>
<dbReference type="GO" id="GO:0009236">
    <property type="term" value="P:cobalamin biosynthetic process"/>
    <property type="evidence" value="ECO:0007669"/>
    <property type="project" value="InterPro"/>
</dbReference>
<dbReference type="PANTHER" id="PTHR46638:SF1">
    <property type="entry name" value="CORRINOID ADENOSYLTRANSFERASE"/>
    <property type="match status" value="1"/>
</dbReference>
<dbReference type="EMBL" id="WNEG01000037">
    <property type="protein sequence ID" value="NMG82962.1"/>
    <property type="molecule type" value="Genomic_DNA"/>
</dbReference>
<dbReference type="Pfam" id="PF02572">
    <property type="entry name" value="CobA_CobO_BtuR"/>
    <property type="match status" value="1"/>
</dbReference>
<organism evidence="1 2">
    <name type="scientific">Candidatus Ethanoperedens thermophilum</name>
    <dbReference type="NCBI Taxonomy" id="2766897"/>
    <lineage>
        <taxon>Archaea</taxon>
        <taxon>Methanobacteriati</taxon>
        <taxon>Methanobacteriota</taxon>
        <taxon>Stenosarchaea group</taxon>
        <taxon>Methanomicrobia</taxon>
        <taxon>Methanosarcinales</taxon>
        <taxon>Methanosarcinales incertae sedis</taxon>
        <taxon>GOM Arc I cluster</taxon>
        <taxon>Candidatus Ethanoperedens</taxon>
    </lineage>
</organism>
<comment type="caution">
    <text evidence="1">The sequence shown here is derived from an EMBL/GenBank/DDBJ whole genome shotgun (WGS) entry which is preliminary data.</text>
</comment>
<proteinExistence type="predicted"/>
<dbReference type="GO" id="GO:0005524">
    <property type="term" value="F:ATP binding"/>
    <property type="evidence" value="ECO:0007669"/>
    <property type="project" value="InterPro"/>
</dbReference>
<gene>
    <name evidence="1" type="ORF">GIS02_01995</name>
</gene>
<dbReference type="GO" id="GO:0008817">
    <property type="term" value="F:corrinoid adenosyltransferase activity"/>
    <property type="evidence" value="ECO:0007669"/>
    <property type="project" value="InterPro"/>
</dbReference>
<dbReference type="AlphaFoldDB" id="A0A848DA02"/>
<keyword evidence="1" id="KW-0808">Transferase</keyword>
<dbReference type="Gene3D" id="3.40.50.300">
    <property type="entry name" value="P-loop containing nucleotide triphosphate hydrolases"/>
    <property type="match status" value="1"/>
</dbReference>